<feature type="transmembrane region" description="Helical" evidence="6">
    <location>
        <begin position="801"/>
        <end position="822"/>
    </location>
</feature>
<evidence type="ECO:0000256" key="2">
    <source>
        <dbReference type="ARBA" id="ARBA00022692"/>
    </source>
</evidence>
<comment type="caution">
    <text evidence="7">The sequence shown here is derived from an EMBL/GenBank/DDBJ whole genome shotgun (WGS) entry which is preliminary data.</text>
</comment>
<keyword evidence="2 6" id="KW-0812">Transmembrane</keyword>
<proteinExistence type="predicted"/>
<evidence type="ECO:0000313" key="8">
    <source>
        <dbReference type="Proteomes" id="UP001326199"/>
    </source>
</evidence>
<dbReference type="RefSeq" id="XP_062764181.1">
    <property type="nucleotide sequence ID" value="XM_062912951.1"/>
</dbReference>
<feature type="transmembrane region" description="Helical" evidence="6">
    <location>
        <begin position="766"/>
        <end position="789"/>
    </location>
</feature>
<evidence type="ECO:0008006" key="9">
    <source>
        <dbReference type="Google" id="ProtNLM"/>
    </source>
</evidence>
<evidence type="ECO:0000256" key="5">
    <source>
        <dbReference type="SAM" id="MobiDB-lite"/>
    </source>
</evidence>
<dbReference type="Gene3D" id="1.20.58.340">
    <property type="entry name" value="Magnesium transport protein CorA, transmembrane region"/>
    <property type="match status" value="1"/>
</dbReference>
<organism evidence="7 8">
    <name type="scientific">Podospora pseudopauciseta</name>
    <dbReference type="NCBI Taxonomy" id="2093780"/>
    <lineage>
        <taxon>Eukaryota</taxon>
        <taxon>Fungi</taxon>
        <taxon>Dikarya</taxon>
        <taxon>Ascomycota</taxon>
        <taxon>Pezizomycotina</taxon>
        <taxon>Sordariomycetes</taxon>
        <taxon>Sordariomycetidae</taxon>
        <taxon>Sordariales</taxon>
        <taxon>Podosporaceae</taxon>
        <taxon>Podospora</taxon>
    </lineage>
</organism>
<dbReference type="PANTHER" id="PTHR46494">
    <property type="entry name" value="CORA FAMILY METAL ION TRANSPORTER (EUROFUNG)"/>
    <property type="match status" value="1"/>
</dbReference>
<gene>
    <name evidence="7" type="ORF">QC763_503640</name>
</gene>
<keyword evidence="4 6" id="KW-0472">Membrane</keyword>
<reference evidence="7 8" key="1">
    <citation type="journal article" date="2023" name="bioRxiv">
        <title>High-quality genome assemblies of four members of thePodospora anserinaspecies complex.</title>
        <authorList>
            <person name="Ament-Velasquez S.L."/>
            <person name="Vogan A.A."/>
            <person name="Wallerman O."/>
            <person name="Hartmann F."/>
            <person name="Gautier V."/>
            <person name="Silar P."/>
            <person name="Giraud T."/>
            <person name="Johannesson H."/>
        </authorList>
    </citation>
    <scope>NUCLEOTIDE SEQUENCE [LARGE SCALE GENOMIC DNA]</scope>
    <source>
        <strain evidence="7 8">CBS 411.78</strain>
    </source>
</reference>
<comment type="subcellular location">
    <subcellularLocation>
        <location evidence="1">Cell membrane</location>
        <topology evidence="1">Multi-pass membrane protein</topology>
    </subcellularLocation>
</comment>
<dbReference type="EMBL" id="JAFFHB010000007">
    <property type="protein sequence ID" value="KAK4664215.1"/>
    <property type="molecule type" value="Genomic_DNA"/>
</dbReference>
<dbReference type="GeneID" id="87933294"/>
<keyword evidence="8" id="KW-1185">Reference proteome</keyword>
<dbReference type="InterPro" id="IPR002523">
    <property type="entry name" value="MgTranspt_CorA/ZnTranspt_ZntB"/>
</dbReference>
<accession>A0ABR0H874</accession>
<evidence type="ECO:0000256" key="1">
    <source>
        <dbReference type="ARBA" id="ARBA00004651"/>
    </source>
</evidence>
<dbReference type="SUPFAM" id="SSF144083">
    <property type="entry name" value="Magnesium transport protein CorA, transmembrane region"/>
    <property type="match status" value="1"/>
</dbReference>
<feature type="region of interest" description="Disordered" evidence="5">
    <location>
        <begin position="269"/>
        <end position="309"/>
    </location>
</feature>
<dbReference type="InterPro" id="IPR045863">
    <property type="entry name" value="CorA_TM1_TM2"/>
</dbReference>
<keyword evidence="3 6" id="KW-1133">Transmembrane helix</keyword>
<dbReference type="Pfam" id="PF01544">
    <property type="entry name" value="CorA"/>
    <property type="match status" value="1"/>
</dbReference>
<evidence type="ECO:0000313" key="7">
    <source>
        <dbReference type="EMBL" id="KAK4664215.1"/>
    </source>
</evidence>
<protein>
    <recommendedName>
        <fullName evidence="9">Mg2+ transporter protein, CorA-like/Zinc transport protein ZntB</fullName>
    </recommendedName>
</protein>
<dbReference type="Proteomes" id="UP001326199">
    <property type="component" value="Unassembled WGS sequence"/>
</dbReference>
<evidence type="ECO:0000256" key="4">
    <source>
        <dbReference type="ARBA" id="ARBA00023136"/>
    </source>
</evidence>
<sequence>MAAAKMFSKLGNDNFRSMQFSDGRDVHRMKPSYLRGEIPADSQYKGTQARTLHWIALPYFSAEPYSGLEAGAGSASAVPAPTLLQSQFSHVAKSRDLRQAVCGIGNNLQQEVCLHVPQLWCLIFDNALIVTYINLPDKYFPGDYVIKTTGSLDVLAGVLRTKKILVCFGTCVMWSIPLHECQTWFALTSRFSEFWPQKFELLHKKRKITVKDWPAIWDRARHVKNHVKLELYLGYVLGTWIYRSIFRFRVTDLPSARLMAPQRGRLLPDIASKGKGNMQNSTSSAHEDTSTKPGTAGDGGSTSATVETTDGRFTNANGFAIFTCMTGVLTPNSDDSVEDALLEQLVEIRDWLLYMPSFGDAKAYKSCTKDTRASVRRYLEKRAAELSSVESQGRKDQRAQRDFEDRIDIFNAAETIFAFFLPLDFDGPTVRRYWGAVRTIIGEKREGQHRYQASMYTIRHQLRMQALDLSQLSEILSAAHGADRAQITVPAQIIDAWIHLLLGLASFPRDSDRSERLIGDARRAATEGANIIITSLSPKSLVENSVILPLEIFSLISLKVIQSAPNVPDSPSNKEKANTYSDVAQIYRNRLDKIETDISKRPSDRVNEENLKLVGEEIQAILQTLLQQYVIFSLLLENASLAIDNTTTFKEKPIVQAAGHSKSMPVFIQSWSRDREPGYRGHQHRETEVRAWEYGREHSKFDMYDNPFAFDLASEDSLFKVKPTDPGGYRKLLLLECHSKTDLLKQEFHQLGASADTTKFRQDKAIYAFTIVTVIFLPLSAISSIFGMNTADIRDMEDSQWIYWATAIPVTLAVILFGLYWMGELGNTFKWVFWSLGSWIFRKVAGDREKGREIVDRWFGQTDPVPLGLPSHMQLAYPIGPERRPTYNPERPARSVSSDESVDIRYRSRFV</sequence>
<evidence type="ECO:0000256" key="3">
    <source>
        <dbReference type="ARBA" id="ARBA00022989"/>
    </source>
</evidence>
<dbReference type="PANTHER" id="PTHR46494:SF1">
    <property type="entry name" value="CORA FAMILY METAL ION TRANSPORTER (EUROFUNG)"/>
    <property type="match status" value="1"/>
</dbReference>
<name>A0ABR0H874_9PEZI</name>
<evidence type="ECO:0000256" key="6">
    <source>
        <dbReference type="SAM" id="Phobius"/>
    </source>
</evidence>